<dbReference type="RefSeq" id="WP_002999323.1">
    <property type="nucleotide sequence ID" value="NZ_KI259718.1"/>
</dbReference>
<dbReference type="OrthoDB" id="2222963at2"/>
<comment type="caution">
    <text evidence="1">The sequence shown here is derived from an EMBL/GenBank/DDBJ whole genome shotgun (WGS) entry which is preliminary data.</text>
</comment>
<dbReference type="EMBL" id="AWVA01000005">
    <property type="protein sequence ID" value="ERJ79064.1"/>
    <property type="molecule type" value="Genomic_DNA"/>
</dbReference>
<dbReference type="Proteomes" id="UP000016617">
    <property type="component" value="Unassembled WGS sequence"/>
</dbReference>
<proteinExistence type="predicted"/>
<evidence type="ECO:0000313" key="2">
    <source>
        <dbReference type="Proteomes" id="UP000016617"/>
    </source>
</evidence>
<organism evidence="1 2">
    <name type="scientific">Streptococcus sobrinus W1703</name>
    <dbReference type="NCBI Taxonomy" id="1227275"/>
    <lineage>
        <taxon>Bacteria</taxon>
        <taxon>Bacillati</taxon>
        <taxon>Bacillota</taxon>
        <taxon>Bacilli</taxon>
        <taxon>Lactobacillales</taxon>
        <taxon>Streptococcaceae</taxon>
        <taxon>Streptococcus</taxon>
    </lineage>
</organism>
<dbReference type="AlphaFoldDB" id="U2KPF0"/>
<evidence type="ECO:0000313" key="1">
    <source>
        <dbReference type="EMBL" id="ERJ79064.1"/>
    </source>
</evidence>
<reference evidence="1 2" key="1">
    <citation type="submission" date="2013-06" db="EMBL/GenBank/DDBJ databases">
        <authorList>
            <person name="Weinstock G."/>
            <person name="Sodergren E."/>
            <person name="Lobos E.A."/>
            <person name="Fulton L."/>
            <person name="Fulton R."/>
            <person name="Courtney L."/>
            <person name="Fronick C."/>
            <person name="O'Laughlin M."/>
            <person name="Godfrey J."/>
            <person name="Wilson R.M."/>
            <person name="Miner T."/>
            <person name="Farmer C."/>
            <person name="Delehaunty K."/>
            <person name="Cordes M."/>
            <person name="Minx P."/>
            <person name="Tomlinson C."/>
            <person name="Chen J."/>
            <person name="Wollam A."/>
            <person name="Pepin K.H."/>
            <person name="Bhonagiri V."/>
            <person name="Zhang X."/>
            <person name="Warren W."/>
            <person name="Mitreva M."/>
            <person name="Mardis E.R."/>
            <person name="Wilson R.K."/>
        </authorList>
    </citation>
    <scope>NUCLEOTIDE SEQUENCE [LARGE SCALE GENOMIC DNA]</scope>
    <source>
        <strain evidence="1 2">W1703</strain>
    </source>
</reference>
<sequence>MLAVLRRYTDTGSEHLATVDLMHYSPKQIIQSLVRNDTSIDEIMVVGFEDWNIKRVMTIVEAYQLRFYIENECQGDESLVKLLLEKCWDIASILACRFSLVEGGDCEILKALFEGRSTDNIANIVYAMGNARQIINGFMMTGKVVATPNGFYLSEFID</sequence>
<protein>
    <submittedName>
        <fullName evidence="1">Uncharacterized protein</fullName>
    </submittedName>
</protein>
<dbReference type="PATRIC" id="fig|1227275.3.peg.58"/>
<name>U2KPF0_9STRE</name>
<gene>
    <name evidence="1" type="ORF">HMPREF1557_00064</name>
</gene>
<accession>U2KPF0</accession>
<dbReference type="HOGENOM" id="CLU_1874305_0_0_9"/>